<comment type="caution">
    <text evidence="2">The sequence shown here is derived from an EMBL/GenBank/DDBJ whole genome shotgun (WGS) entry which is preliminary data.</text>
</comment>
<protein>
    <submittedName>
        <fullName evidence="2">Uncharacterized protein</fullName>
    </submittedName>
</protein>
<evidence type="ECO:0000313" key="2">
    <source>
        <dbReference type="EMBL" id="KAF7280583.1"/>
    </source>
</evidence>
<dbReference type="Proteomes" id="UP000625711">
    <property type="component" value="Unassembled WGS sequence"/>
</dbReference>
<organism evidence="2 3">
    <name type="scientific">Rhynchophorus ferrugineus</name>
    <name type="common">Red palm weevil</name>
    <name type="synonym">Curculio ferrugineus</name>
    <dbReference type="NCBI Taxonomy" id="354439"/>
    <lineage>
        <taxon>Eukaryota</taxon>
        <taxon>Metazoa</taxon>
        <taxon>Ecdysozoa</taxon>
        <taxon>Arthropoda</taxon>
        <taxon>Hexapoda</taxon>
        <taxon>Insecta</taxon>
        <taxon>Pterygota</taxon>
        <taxon>Neoptera</taxon>
        <taxon>Endopterygota</taxon>
        <taxon>Coleoptera</taxon>
        <taxon>Polyphaga</taxon>
        <taxon>Cucujiformia</taxon>
        <taxon>Curculionidae</taxon>
        <taxon>Dryophthorinae</taxon>
        <taxon>Rhynchophorus</taxon>
    </lineage>
</organism>
<sequence>MLNNTYNIVSKTWMGIHEHKSRNLLAIPEANLTPFNSKSPSEYPLLVTLINIATAMSSSTIPNPPKSQFPTLLSTFVFPGVHKATADKTLIDEHGTRSRDDTSFPTLKN</sequence>
<evidence type="ECO:0000313" key="3">
    <source>
        <dbReference type="Proteomes" id="UP000625711"/>
    </source>
</evidence>
<gene>
    <name evidence="2" type="ORF">GWI33_005720</name>
</gene>
<name>A0A834IMH5_RHYFE</name>
<feature type="region of interest" description="Disordered" evidence="1">
    <location>
        <begin position="88"/>
        <end position="109"/>
    </location>
</feature>
<reference evidence="2" key="1">
    <citation type="submission" date="2020-08" db="EMBL/GenBank/DDBJ databases">
        <title>Genome sequencing and assembly of the red palm weevil Rhynchophorus ferrugineus.</title>
        <authorList>
            <person name="Dias G.B."/>
            <person name="Bergman C.M."/>
            <person name="Manee M."/>
        </authorList>
    </citation>
    <scope>NUCLEOTIDE SEQUENCE</scope>
    <source>
        <strain evidence="2">AA-2017</strain>
        <tissue evidence="2">Whole larva</tissue>
    </source>
</reference>
<proteinExistence type="predicted"/>
<accession>A0A834IMH5</accession>
<dbReference type="AlphaFoldDB" id="A0A834IMH5"/>
<keyword evidence="3" id="KW-1185">Reference proteome</keyword>
<feature type="compositionally biased region" description="Basic and acidic residues" evidence="1">
    <location>
        <begin position="88"/>
        <end position="102"/>
    </location>
</feature>
<dbReference type="EMBL" id="JAACXV010000283">
    <property type="protein sequence ID" value="KAF7280583.1"/>
    <property type="molecule type" value="Genomic_DNA"/>
</dbReference>
<evidence type="ECO:0000256" key="1">
    <source>
        <dbReference type="SAM" id="MobiDB-lite"/>
    </source>
</evidence>